<dbReference type="RefSeq" id="WP_010108610.1">
    <property type="nucleotide sequence ID" value="NZ_CP008727.1"/>
</dbReference>
<gene>
    <name evidence="2" type="ORF">DM82_4917</name>
</gene>
<reference evidence="2 3" key="1">
    <citation type="submission" date="2014-06" db="EMBL/GenBank/DDBJ databases">
        <authorList>
            <person name="Bishop-Lilly K.A."/>
            <person name="Broomall S.M."/>
            <person name="Chain P.S."/>
            <person name="Chertkov O."/>
            <person name="Coyne S.R."/>
            <person name="Daligault H.E."/>
            <person name="Davenport K.W."/>
            <person name="Erkkila T."/>
            <person name="Frey K.G."/>
            <person name="Gibbons H.S."/>
            <person name="Gu W."/>
            <person name="Jaissle J."/>
            <person name="Johnson S.L."/>
            <person name="Koroleva G.I."/>
            <person name="Ladner J.T."/>
            <person name="Lo C.-C."/>
            <person name="Minogue T.D."/>
            <person name="Munk C."/>
            <person name="Palacios G.F."/>
            <person name="Redden C.L."/>
            <person name="Rosenzweig C.N."/>
            <person name="Scholz M.B."/>
            <person name="Teshima H."/>
            <person name="Xu Y."/>
        </authorList>
    </citation>
    <scope>NUCLEOTIDE SEQUENCE [LARGE SCALE GENOMIC DNA]</scope>
    <source>
        <strain evidence="2 3">EO147</strain>
    </source>
</reference>
<dbReference type="Proteomes" id="UP000029424">
    <property type="component" value="Chromosome 2"/>
</dbReference>
<protein>
    <submittedName>
        <fullName evidence="2">Uncharacterized protein</fullName>
    </submittedName>
</protein>
<evidence type="ECO:0000313" key="2">
    <source>
        <dbReference type="EMBL" id="AIO69903.1"/>
    </source>
</evidence>
<accession>A0AAI8BBR5</accession>
<proteinExistence type="predicted"/>
<dbReference type="KEGG" id="bok:DM82_4917"/>
<evidence type="ECO:0000256" key="1">
    <source>
        <dbReference type="SAM" id="MobiDB-lite"/>
    </source>
</evidence>
<evidence type="ECO:0000313" key="3">
    <source>
        <dbReference type="Proteomes" id="UP000029424"/>
    </source>
</evidence>
<dbReference type="EMBL" id="CP008727">
    <property type="protein sequence ID" value="AIO69903.1"/>
    <property type="molecule type" value="Genomic_DNA"/>
</dbReference>
<sequence>MSFLNYGTQTNPRWTVDQPIFTIARVRQGRQATYVRGREFGASCASALLGPDLKMPGQGQSNQPQVGGAPWDVLMAGGPPLTFVQDVNPSYRPWVRGHLINGGWGGSGRDWRNLTPLTHSANMNHKTVETYINNFLELSRRYEASGRRDAWYGVYYCVQCAADPFALQPVATELYAYAPSFIRIGWCAVCVEKPVGGGTAGAVAQTAVNELTAGTLSAAPSLPFAPPARAWGASPTLPRGERPGNPVLGSFPGDCPPATGNGFDGWIEIHQG</sequence>
<keyword evidence="3" id="KW-1185">Reference proteome</keyword>
<feature type="region of interest" description="Disordered" evidence="1">
    <location>
        <begin position="233"/>
        <end position="259"/>
    </location>
</feature>
<organism evidence="2 3">
    <name type="scientific">Burkholderia oklahomensis</name>
    <dbReference type="NCBI Taxonomy" id="342113"/>
    <lineage>
        <taxon>Bacteria</taxon>
        <taxon>Pseudomonadati</taxon>
        <taxon>Pseudomonadota</taxon>
        <taxon>Betaproteobacteria</taxon>
        <taxon>Burkholderiales</taxon>
        <taxon>Burkholderiaceae</taxon>
        <taxon>Burkholderia</taxon>
        <taxon>pseudomallei group</taxon>
    </lineage>
</organism>
<dbReference type="AlphaFoldDB" id="A0AAI8BBR5"/>
<name>A0AAI8BBR5_9BURK</name>